<dbReference type="PANTHER" id="PTHR34788">
    <property type="entry name" value="F15I1.22"/>
    <property type="match status" value="1"/>
</dbReference>
<gene>
    <name evidence="2" type="ORF">LTRI10_LOCUS18136</name>
</gene>
<sequence length="146" mass="16501">MASPSSSTAATATAKKQPPPPPPSSSPYITPILLPQRPRLHRLLPHRRRRHLPTVRLGPRSPRRLSLTRMLRRVRLRWLKLRHSQLFKRLKEYYRGLVKDIIDAGATIEAYQQRLMMETSLAVPMGVSFSSFPSIAAAAGGGSRRF</sequence>
<proteinExistence type="predicted"/>
<evidence type="ECO:0000256" key="1">
    <source>
        <dbReference type="SAM" id="MobiDB-lite"/>
    </source>
</evidence>
<dbReference type="Proteomes" id="UP001497516">
    <property type="component" value="Chromosome 3"/>
</dbReference>
<name>A0AAV2DS96_9ROSI</name>
<keyword evidence="3" id="KW-1185">Reference proteome</keyword>
<reference evidence="2 3" key="1">
    <citation type="submission" date="2024-04" db="EMBL/GenBank/DDBJ databases">
        <authorList>
            <person name="Fracassetti M."/>
        </authorList>
    </citation>
    <scope>NUCLEOTIDE SEQUENCE [LARGE SCALE GENOMIC DNA]</scope>
</reference>
<feature type="region of interest" description="Disordered" evidence="1">
    <location>
        <begin position="1"/>
        <end position="30"/>
    </location>
</feature>
<feature type="compositionally biased region" description="Low complexity" evidence="1">
    <location>
        <begin position="1"/>
        <end position="16"/>
    </location>
</feature>
<accession>A0AAV2DS96</accession>
<organism evidence="2 3">
    <name type="scientific">Linum trigynum</name>
    <dbReference type="NCBI Taxonomy" id="586398"/>
    <lineage>
        <taxon>Eukaryota</taxon>
        <taxon>Viridiplantae</taxon>
        <taxon>Streptophyta</taxon>
        <taxon>Embryophyta</taxon>
        <taxon>Tracheophyta</taxon>
        <taxon>Spermatophyta</taxon>
        <taxon>Magnoliopsida</taxon>
        <taxon>eudicotyledons</taxon>
        <taxon>Gunneridae</taxon>
        <taxon>Pentapetalae</taxon>
        <taxon>rosids</taxon>
        <taxon>fabids</taxon>
        <taxon>Malpighiales</taxon>
        <taxon>Linaceae</taxon>
        <taxon>Linum</taxon>
    </lineage>
</organism>
<evidence type="ECO:0000313" key="2">
    <source>
        <dbReference type="EMBL" id="CAL1376404.1"/>
    </source>
</evidence>
<dbReference type="AlphaFoldDB" id="A0AAV2DS96"/>
<dbReference type="EMBL" id="OZ034816">
    <property type="protein sequence ID" value="CAL1376404.1"/>
    <property type="molecule type" value="Genomic_DNA"/>
</dbReference>
<dbReference type="PANTHER" id="PTHR34788:SF4">
    <property type="entry name" value="F15I1.22"/>
    <property type="match status" value="1"/>
</dbReference>
<protein>
    <submittedName>
        <fullName evidence="2">Uncharacterized protein</fullName>
    </submittedName>
</protein>
<evidence type="ECO:0000313" key="3">
    <source>
        <dbReference type="Proteomes" id="UP001497516"/>
    </source>
</evidence>